<evidence type="ECO:0000256" key="1">
    <source>
        <dbReference type="ARBA" id="ARBA00010348"/>
    </source>
</evidence>
<reference evidence="4" key="1">
    <citation type="journal article" date="2020" name="Stud. Mycol.">
        <title>101 Dothideomycetes genomes: a test case for predicting lifestyles and emergence of pathogens.</title>
        <authorList>
            <person name="Haridas S."/>
            <person name="Albert R."/>
            <person name="Binder M."/>
            <person name="Bloem J."/>
            <person name="Labutti K."/>
            <person name="Salamov A."/>
            <person name="Andreopoulos B."/>
            <person name="Baker S."/>
            <person name="Barry K."/>
            <person name="Bills G."/>
            <person name="Bluhm B."/>
            <person name="Cannon C."/>
            <person name="Castanera R."/>
            <person name="Culley D."/>
            <person name="Daum C."/>
            <person name="Ezra D."/>
            <person name="Gonzalez J."/>
            <person name="Henrissat B."/>
            <person name="Kuo A."/>
            <person name="Liang C."/>
            <person name="Lipzen A."/>
            <person name="Lutzoni F."/>
            <person name="Magnuson J."/>
            <person name="Mondo S."/>
            <person name="Nolan M."/>
            <person name="Ohm R."/>
            <person name="Pangilinan J."/>
            <person name="Park H.-J."/>
            <person name="Ramirez L."/>
            <person name="Alfaro M."/>
            <person name="Sun H."/>
            <person name="Tritt A."/>
            <person name="Yoshinaga Y."/>
            <person name="Zwiers L.-H."/>
            <person name="Turgeon B."/>
            <person name="Goodwin S."/>
            <person name="Spatafora J."/>
            <person name="Crous P."/>
            <person name="Grigoriev I."/>
        </authorList>
    </citation>
    <scope>NUCLEOTIDE SEQUENCE</scope>
    <source>
        <strain evidence="4">CBS 109.77</strain>
    </source>
</reference>
<keyword evidence="4" id="KW-0238">DNA-binding</keyword>
<gene>
    <name evidence="4" type="ORF">K505DRAFT_330535</name>
</gene>
<dbReference type="EMBL" id="MU002532">
    <property type="protein sequence ID" value="KAF2786167.1"/>
    <property type="molecule type" value="Genomic_DNA"/>
</dbReference>
<dbReference type="AlphaFoldDB" id="A0A6A6WQR4"/>
<dbReference type="GO" id="GO:0003677">
    <property type="term" value="F:DNA binding"/>
    <property type="evidence" value="ECO:0007669"/>
    <property type="project" value="UniProtKB-KW"/>
</dbReference>
<comment type="similarity">
    <text evidence="1">Belongs to the MAD2 family.</text>
</comment>
<keyword evidence="5" id="KW-1185">Reference proteome</keyword>
<feature type="domain" description="HORMA" evidence="3">
    <location>
        <begin position="6"/>
        <end position="242"/>
    </location>
</feature>
<evidence type="ECO:0000313" key="5">
    <source>
        <dbReference type="Proteomes" id="UP000799757"/>
    </source>
</evidence>
<dbReference type="OrthoDB" id="21254at2759"/>
<sequence>MPQTYLTTLTHFTHFLTAYIHTLLYLRSLYPRASFVTSRFHNTPVHQSRHPAVCDWIRDAVSAVRDELLSSSVSRIAIVIFSTDTGGKATGSTKIMERFMLDVSQFPVVEKGERNTEIEWEEGVDAEDGREKEKEKEKAPDADVDVNLSESFRAALITLTTRCSQLSPLPPNCSFNISMELKDEADIDPPIGHPRPWIPVQPSLQKTGRKGGVEKRDDEERTQGEDLGGLRVTPIRTVEAGVFRFETWVEEGRAKFELGTAKSSLASSGLGG</sequence>
<feature type="compositionally biased region" description="Basic and acidic residues" evidence="2">
    <location>
        <begin position="127"/>
        <end position="141"/>
    </location>
</feature>
<dbReference type="InterPro" id="IPR036570">
    <property type="entry name" value="HORMA_dom_sf"/>
</dbReference>
<dbReference type="Gene3D" id="3.30.900.10">
    <property type="entry name" value="HORMA domain"/>
    <property type="match status" value="1"/>
</dbReference>
<protein>
    <submittedName>
        <fullName evidence="4">DNA-binding protein</fullName>
    </submittedName>
</protein>
<dbReference type="GO" id="GO:0016035">
    <property type="term" value="C:zeta DNA polymerase complex"/>
    <property type="evidence" value="ECO:0007669"/>
    <property type="project" value="TreeGrafter"/>
</dbReference>
<dbReference type="PROSITE" id="PS50815">
    <property type="entry name" value="HORMA"/>
    <property type="match status" value="1"/>
</dbReference>
<dbReference type="Proteomes" id="UP000799757">
    <property type="component" value="Unassembled WGS sequence"/>
</dbReference>
<dbReference type="PANTHER" id="PTHR11842:SF10">
    <property type="entry name" value="MITOTIC SPINDLE ASSEMBLY CHECKPOINT PROTEIN MAD2B"/>
    <property type="match status" value="1"/>
</dbReference>
<dbReference type="Pfam" id="PF02301">
    <property type="entry name" value="HORMA"/>
    <property type="match status" value="1"/>
</dbReference>
<proteinExistence type="inferred from homology"/>
<dbReference type="PANTHER" id="PTHR11842">
    <property type="entry name" value="MITOTIC SPINDLE ASSEMBLY CHECKPOINT PROTEIN MAD2"/>
    <property type="match status" value="1"/>
</dbReference>
<dbReference type="InterPro" id="IPR003511">
    <property type="entry name" value="HORMA_dom"/>
</dbReference>
<evidence type="ECO:0000259" key="3">
    <source>
        <dbReference type="PROSITE" id="PS50815"/>
    </source>
</evidence>
<organism evidence="4 5">
    <name type="scientific">Melanomma pulvis-pyrius CBS 109.77</name>
    <dbReference type="NCBI Taxonomy" id="1314802"/>
    <lineage>
        <taxon>Eukaryota</taxon>
        <taxon>Fungi</taxon>
        <taxon>Dikarya</taxon>
        <taxon>Ascomycota</taxon>
        <taxon>Pezizomycotina</taxon>
        <taxon>Dothideomycetes</taxon>
        <taxon>Pleosporomycetidae</taxon>
        <taxon>Pleosporales</taxon>
        <taxon>Melanommataceae</taxon>
        <taxon>Melanomma</taxon>
    </lineage>
</organism>
<dbReference type="InterPro" id="IPR045091">
    <property type="entry name" value="Mad2-like"/>
</dbReference>
<dbReference type="SUPFAM" id="SSF56019">
    <property type="entry name" value="The spindle assembly checkpoint protein mad2"/>
    <property type="match status" value="1"/>
</dbReference>
<feature type="region of interest" description="Disordered" evidence="2">
    <location>
        <begin position="193"/>
        <end position="226"/>
    </location>
</feature>
<name>A0A6A6WQR4_9PLEO</name>
<accession>A0A6A6WQR4</accession>
<feature type="compositionally biased region" description="Basic and acidic residues" evidence="2">
    <location>
        <begin position="211"/>
        <end position="224"/>
    </location>
</feature>
<evidence type="ECO:0000256" key="2">
    <source>
        <dbReference type="SAM" id="MobiDB-lite"/>
    </source>
</evidence>
<evidence type="ECO:0000313" key="4">
    <source>
        <dbReference type="EMBL" id="KAF2786167.1"/>
    </source>
</evidence>
<feature type="region of interest" description="Disordered" evidence="2">
    <location>
        <begin position="122"/>
        <end position="142"/>
    </location>
</feature>